<keyword evidence="3" id="KW-1185">Reference proteome</keyword>
<keyword evidence="1" id="KW-0812">Transmembrane</keyword>
<name>A0ABN2K7S6_9MICO</name>
<proteinExistence type="predicted"/>
<keyword evidence="1" id="KW-1133">Transmembrane helix</keyword>
<evidence type="ECO:0000313" key="2">
    <source>
        <dbReference type="EMBL" id="GAA1750130.1"/>
    </source>
</evidence>
<dbReference type="Proteomes" id="UP001501475">
    <property type="component" value="Unassembled WGS sequence"/>
</dbReference>
<organism evidence="2 3">
    <name type="scientific">Nostocoides vanveenii</name>
    <dbReference type="NCBI Taxonomy" id="330835"/>
    <lineage>
        <taxon>Bacteria</taxon>
        <taxon>Bacillati</taxon>
        <taxon>Actinomycetota</taxon>
        <taxon>Actinomycetes</taxon>
        <taxon>Micrococcales</taxon>
        <taxon>Intrasporangiaceae</taxon>
        <taxon>Nostocoides</taxon>
    </lineage>
</organism>
<comment type="caution">
    <text evidence="2">The sequence shown here is derived from an EMBL/GenBank/DDBJ whole genome shotgun (WGS) entry which is preliminary data.</text>
</comment>
<feature type="transmembrane region" description="Helical" evidence="1">
    <location>
        <begin position="23"/>
        <end position="41"/>
    </location>
</feature>
<evidence type="ECO:0000313" key="3">
    <source>
        <dbReference type="Proteomes" id="UP001501475"/>
    </source>
</evidence>
<sequence length="86" mass="9636">MVMAHAPVIFPAVLRRPLPYRTAMWAPLVLLQVGLAFRIPLGNGFGRQRLWELGGILNVAALLLFVATTVWKSGHRPTYTVRRGRT</sequence>
<reference evidence="2 3" key="1">
    <citation type="journal article" date="2019" name="Int. J. Syst. Evol. Microbiol.">
        <title>The Global Catalogue of Microorganisms (GCM) 10K type strain sequencing project: providing services to taxonomists for standard genome sequencing and annotation.</title>
        <authorList>
            <consortium name="The Broad Institute Genomics Platform"/>
            <consortium name="The Broad Institute Genome Sequencing Center for Infectious Disease"/>
            <person name="Wu L."/>
            <person name="Ma J."/>
        </authorList>
    </citation>
    <scope>NUCLEOTIDE SEQUENCE [LARGE SCALE GENOMIC DNA]</scope>
    <source>
        <strain evidence="2 3">JCM 15591</strain>
    </source>
</reference>
<feature type="transmembrane region" description="Helical" evidence="1">
    <location>
        <begin position="53"/>
        <end position="71"/>
    </location>
</feature>
<dbReference type="EMBL" id="BAAAPN010000021">
    <property type="protein sequence ID" value="GAA1750130.1"/>
    <property type="molecule type" value="Genomic_DNA"/>
</dbReference>
<protein>
    <submittedName>
        <fullName evidence="2">Uncharacterized protein</fullName>
    </submittedName>
</protein>
<gene>
    <name evidence="2" type="ORF">GCM10009810_08110</name>
</gene>
<keyword evidence="1" id="KW-0472">Membrane</keyword>
<evidence type="ECO:0000256" key="1">
    <source>
        <dbReference type="SAM" id="Phobius"/>
    </source>
</evidence>
<accession>A0ABN2K7S6</accession>